<organism evidence="2 3">
    <name type="scientific">Salarias fasciatus</name>
    <name type="common">Jewelled blenny</name>
    <name type="synonym">Blennius fasciatus</name>
    <dbReference type="NCBI Taxonomy" id="181472"/>
    <lineage>
        <taxon>Eukaryota</taxon>
        <taxon>Metazoa</taxon>
        <taxon>Chordata</taxon>
        <taxon>Craniata</taxon>
        <taxon>Vertebrata</taxon>
        <taxon>Euteleostomi</taxon>
        <taxon>Actinopterygii</taxon>
        <taxon>Neopterygii</taxon>
        <taxon>Teleostei</taxon>
        <taxon>Neoteleostei</taxon>
        <taxon>Acanthomorphata</taxon>
        <taxon>Ovalentaria</taxon>
        <taxon>Blenniimorphae</taxon>
        <taxon>Blenniiformes</taxon>
        <taxon>Blennioidei</taxon>
        <taxon>Blenniidae</taxon>
        <taxon>Salariinae</taxon>
        <taxon>Salarias</taxon>
    </lineage>
</organism>
<dbReference type="InParanoid" id="A0A672FIX2"/>
<reference evidence="2" key="1">
    <citation type="submission" date="2019-06" db="EMBL/GenBank/DDBJ databases">
        <authorList>
            <consortium name="Wellcome Sanger Institute Data Sharing"/>
        </authorList>
    </citation>
    <scope>NUCLEOTIDE SEQUENCE [LARGE SCALE GENOMIC DNA]</scope>
</reference>
<dbReference type="AlphaFoldDB" id="A0A672FIX2"/>
<accession>A0A672FIX2</accession>
<keyword evidence="3" id="KW-1185">Reference proteome</keyword>
<protein>
    <submittedName>
        <fullName evidence="2">Uncharacterized protein</fullName>
    </submittedName>
</protein>
<feature type="region of interest" description="Disordered" evidence="1">
    <location>
        <begin position="74"/>
        <end position="163"/>
    </location>
</feature>
<evidence type="ECO:0000313" key="3">
    <source>
        <dbReference type="Proteomes" id="UP000472267"/>
    </source>
</evidence>
<sequence length="163" mass="17335">CSEKPLSVGLLLTDQSRSTPPPYSRTPSPVSDGRQLMGVEPFQKKHNQAPPLSAHRNWSCLQLDQSDAMDSALISSGCYSPRDSAPLHWPQPGDPRAPPPQGVFRAPPSPGDPRAPPPQGDFRAPPSPGDPRAPPPQGDFRAPPSPGDPRAPPPPVDCWAANV</sequence>
<feature type="compositionally biased region" description="Pro residues" evidence="1">
    <location>
        <begin position="92"/>
        <end position="156"/>
    </location>
</feature>
<dbReference type="Ensembl" id="ENSSFAT00005007235.1">
    <property type="protein sequence ID" value="ENSSFAP00005006871.1"/>
    <property type="gene ID" value="ENSSFAG00005004132.1"/>
</dbReference>
<reference evidence="2" key="3">
    <citation type="submission" date="2025-09" db="UniProtKB">
        <authorList>
            <consortium name="Ensembl"/>
        </authorList>
    </citation>
    <scope>IDENTIFICATION</scope>
</reference>
<reference evidence="2" key="2">
    <citation type="submission" date="2025-08" db="UniProtKB">
        <authorList>
            <consortium name="Ensembl"/>
        </authorList>
    </citation>
    <scope>IDENTIFICATION</scope>
</reference>
<evidence type="ECO:0000256" key="1">
    <source>
        <dbReference type="SAM" id="MobiDB-lite"/>
    </source>
</evidence>
<evidence type="ECO:0000313" key="2">
    <source>
        <dbReference type="Ensembl" id="ENSSFAP00005006871.1"/>
    </source>
</evidence>
<feature type="region of interest" description="Disordered" evidence="1">
    <location>
        <begin position="1"/>
        <end position="53"/>
    </location>
</feature>
<dbReference type="Proteomes" id="UP000472267">
    <property type="component" value="Chromosome 13"/>
</dbReference>
<name>A0A672FIX2_SALFA</name>
<proteinExistence type="predicted"/>